<dbReference type="PANTHER" id="PTHR30408">
    <property type="entry name" value="TYPE-1 RESTRICTION ENZYME ECOKI SPECIFICITY PROTEIN"/>
    <property type="match status" value="1"/>
</dbReference>
<dbReference type="Gene3D" id="3.90.220.20">
    <property type="entry name" value="DNA methylase specificity domains"/>
    <property type="match status" value="3"/>
</dbReference>
<dbReference type="GO" id="GO:0003677">
    <property type="term" value="F:DNA binding"/>
    <property type="evidence" value="ECO:0007669"/>
    <property type="project" value="UniProtKB-KW"/>
</dbReference>
<dbReference type="AlphaFoldDB" id="A0A415HFT7"/>
<evidence type="ECO:0000256" key="1">
    <source>
        <dbReference type="ARBA" id="ARBA00010923"/>
    </source>
</evidence>
<dbReference type="InterPro" id="IPR052021">
    <property type="entry name" value="Type-I_RS_S_subunit"/>
</dbReference>
<keyword evidence="5" id="KW-0378">Hydrolase</keyword>
<accession>A0A415HFT7</accession>
<keyword evidence="3" id="KW-0238">DNA-binding</keyword>
<dbReference type="InterPro" id="IPR000055">
    <property type="entry name" value="Restrct_endonuc_typeI_TRD"/>
</dbReference>
<name>A0A415HFT7_9BACE</name>
<gene>
    <name evidence="5" type="ORF">DW042_20175</name>
</gene>
<dbReference type="EMBL" id="QROC01000034">
    <property type="protein sequence ID" value="RHK91394.1"/>
    <property type="molecule type" value="Genomic_DNA"/>
</dbReference>
<keyword evidence="5" id="KW-0255">Endonuclease</keyword>
<proteinExistence type="inferred from homology"/>
<dbReference type="InterPro" id="IPR044946">
    <property type="entry name" value="Restrct_endonuc_typeI_TRD_sf"/>
</dbReference>
<feature type="domain" description="Type I restriction modification DNA specificity" evidence="4">
    <location>
        <begin position="192"/>
        <end position="357"/>
    </location>
</feature>
<dbReference type="GO" id="GO:0009307">
    <property type="term" value="P:DNA restriction-modification system"/>
    <property type="evidence" value="ECO:0007669"/>
    <property type="project" value="UniProtKB-KW"/>
</dbReference>
<evidence type="ECO:0000313" key="6">
    <source>
        <dbReference type="Proteomes" id="UP000284417"/>
    </source>
</evidence>
<reference evidence="5 6" key="1">
    <citation type="submission" date="2018-08" db="EMBL/GenBank/DDBJ databases">
        <title>A genome reference for cultivated species of the human gut microbiota.</title>
        <authorList>
            <person name="Zou Y."/>
            <person name="Xue W."/>
            <person name="Luo G."/>
        </authorList>
    </citation>
    <scope>NUCLEOTIDE SEQUENCE [LARGE SCALE GENOMIC DNA]</scope>
    <source>
        <strain evidence="5 6">AF39-6AC</strain>
    </source>
</reference>
<comment type="similarity">
    <text evidence="1">Belongs to the type-I restriction system S methylase family.</text>
</comment>
<dbReference type="Proteomes" id="UP000284417">
    <property type="component" value="Unassembled WGS sequence"/>
</dbReference>
<dbReference type="Pfam" id="PF01420">
    <property type="entry name" value="Methylase_S"/>
    <property type="match status" value="1"/>
</dbReference>
<dbReference type="RefSeq" id="WP_005675363.1">
    <property type="nucleotide sequence ID" value="NZ_QROC01000034.1"/>
</dbReference>
<evidence type="ECO:0000256" key="3">
    <source>
        <dbReference type="ARBA" id="ARBA00023125"/>
    </source>
</evidence>
<dbReference type="PANTHER" id="PTHR30408:SF12">
    <property type="entry name" value="TYPE I RESTRICTION ENZYME MJAVIII SPECIFICITY SUBUNIT"/>
    <property type="match status" value="1"/>
</dbReference>
<dbReference type="SUPFAM" id="SSF116734">
    <property type="entry name" value="DNA methylase specificity domain"/>
    <property type="match status" value="2"/>
</dbReference>
<evidence type="ECO:0000259" key="4">
    <source>
        <dbReference type="Pfam" id="PF01420"/>
    </source>
</evidence>
<comment type="caution">
    <text evidence="5">The sequence shown here is derived from an EMBL/GenBank/DDBJ whole genome shotgun (WGS) entry which is preliminary data.</text>
</comment>
<dbReference type="GO" id="GO:0004519">
    <property type="term" value="F:endonuclease activity"/>
    <property type="evidence" value="ECO:0007669"/>
    <property type="project" value="UniProtKB-KW"/>
</dbReference>
<keyword evidence="2" id="KW-0680">Restriction system</keyword>
<evidence type="ECO:0000313" key="5">
    <source>
        <dbReference type="EMBL" id="RHK91394.1"/>
    </source>
</evidence>
<protein>
    <submittedName>
        <fullName evidence="5">Restriction endonuclease subunit S</fullName>
    </submittedName>
</protein>
<keyword evidence="5" id="KW-0540">Nuclease</keyword>
<sequence>MSIVKFSEVAHRAYTREDRFNTEKIYYVGGEHIDSCELYVTKKGVIKGSTIGPMFYCGFTAGQILFVTRNPHLKKCSIADFDGICSEKTFVIETKDESILTQEYLAIIMQSDDFWNYCEENKSGGVNYFLNWSTLADYEFELPPIKQQLEIAQKVMSAYRLKQSYKKLLDATREMVKSQFIEMFGNPVTNTKGWKTAKIKDVAPEMPSKEQLSGKIWLLNLDMIESNTGRIIEKVYEDVENALSVQSFDEGNVLFSKLRPYLNKVVIPDEPGMATTELVPLRPEPSKLHKVFLSHLLRGNQFVNYANDIAGGTKMPRMPLTELRNFDCILPPMDKQLEFVFIAEQVDKSEFELRKSIDAIDQVIKSLINN</sequence>
<organism evidence="5 6">
    <name type="scientific">Bacteroides xylanisolvens</name>
    <dbReference type="NCBI Taxonomy" id="371601"/>
    <lineage>
        <taxon>Bacteria</taxon>
        <taxon>Pseudomonadati</taxon>
        <taxon>Bacteroidota</taxon>
        <taxon>Bacteroidia</taxon>
        <taxon>Bacteroidales</taxon>
        <taxon>Bacteroidaceae</taxon>
        <taxon>Bacteroides</taxon>
    </lineage>
</organism>
<evidence type="ECO:0000256" key="2">
    <source>
        <dbReference type="ARBA" id="ARBA00022747"/>
    </source>
</evidence>